<reference evidence="1 2" key="1">
    <citation type="submission" date="2016-04" db="EMBL/GenBank/DDBJ databases">
        <title>Complete genome sequence of natural rubber-degrading, novel Gram-negative bacterium, Rhizobacter gummiphilus strain NS21.</title>
        <authorList>
            <person name="Tabata M."/>
            <person name="Kasai D."/>
            <person name="Fukuda M."/>
        </authorList>
    </citation>
    <scope>NUCLEOTIDE SEQUENCE [LARGE SCALE GENOMIC DNA]</scope>
    <source>
        <strain evidence="1 2">NS21</strain>
    </source>
</reference>
<dbReference type="GO" id="GO:1902201">
    <property type="term" value="P:negative regulation of bacterial-type flagellum-dependent cell motility"/>
    <property type="evidence" value="ECO:0007669"/>
    <property type="project" value="TreeGrafter"/>
</dbReference>
<dbReference type="FunFam" id="3.30.70.270:FF:000001">
    <property type="entry name" value="Diguanylate cyclase domain protein"/>
    <property type="match status" value="1"/>
</dbReference>
<dbReference type="GO" id="GO:0043709">
    <property type="term" value="P:cell adhesion involved in single-species biofilm formation"/>
    <property type="evidence" value="ECO:0007669"/>
    <property type="project" value="TreeGrafter"/>
</dbReference>
<dbReference type="GO" id="GO:0005886">
    <property type="term" value="C:plasma membrane"/>
    <property type="evidence" value="ECO:0007669"/>
    <property type="project" value="TreeGrafter"/>
</dbReference>
<sequence>MASLCAPRFRSVCLGPSTGAQQLRASQSLLAVLVYALFAVVQHAEVVAGLVDFQASLWLTGFFMTGALGFYAVIRSGLNERLGSDPSLTLPQMVLGVLSTVGSYLITGPARGAVMSLMVLILVFGMFALRPRQARWLSVFACALLALAMVWKGATDPLQYPPAVEAVHLLFAIIIVAAVGTLTARMAAIRARMRGQKADLEHALEQIRLLATRDELTGLSNRRHMNELMAIEKARQRRTGQPMSVALLDIDFFKRINDTYGHGGGDLVLKTFAQLTRDGLRSTDVMGRWGGEEFLLMLPDTSAADAAQCVERMRSQLARLSADAIAPGLRVTFSAGVAEVGGLDELETAIEHADQAMYRAKVKGRNCTVVAGTLVA</sequence>
<keyword evidence="2" id="KW-1185">Reference proteome</keyword>
<organism evidence="1 2">
    <name type="scientific">Piscinibacter gummiphilus</name>
    <dbReference type="NCBI Taxonomy" id="946333"/>
    <lineage>
        <taxon>Bacteria</taxon>
        <taxon>Pseudomonadati</taxon>
        <taxon>Pseudomonadota</taxon>
        <taxon>Betaproteobacteria</taxon>
        <taxon>Burkholderiales</taxon>
        <taxon>Sphaerotilaceae</taxon>
        <taxon>Piscinibacter</taxon>
    </lineage>
</organism>
<dbReference type="AlphaFoldDB" id="A0A1W6LGB8"/>
<dbReference type="PANTHER" id="PTHR45138:SF24">
    <property type="entry name" value="DIGUANYLATE CYCLASE DGCC-RELATED"/>
    <property type="match status" value="1"/>
</dbReference>
<dbReference type="Gene3D" id="3.30.70.270">
    <property type="match status" value="1"/>
</dbReference>
<dbReference type="GO" id="GO:0052621">
    <property type="term" value="F:diguanylate cyclase activity"/>
    <property type="evidence" value="ECO:0007669"/>
    <property type="project" value="TreeGrafter"/>
</dbReference>
<proteinExistence type="predicted"/>
<evidence type="ECO:0000313" key="2">
    <source>
        <dbReference type="Proteomes" id="UP000193427"/>
    </source>
</evidence>
<dbReference type="InterPro" id="IPR029787">
    <property type="entry name" value="Nucleotide_cyclase"/>
</dbReference>
<dbReference type="OrthoDB" id="9813903at2"/>
<dbReference type="KEGG" id="rgu:A4W93_27030"/>
<dbReference type="PROSITE" id="PS50887">
    <property type="entry name" value="GGDEF"/>
    <property type="match status" value="1"/>
</dbReference>
<dbReference type="NCBIfam" id="TIGR00254">
    <property type="entry name" value="GGDEF"/>
    <property type="match status" value="1"/>
</dbReference>
<gene>
    <name evidence="1" type="ORF">A4W93_27030</name>
</gene>
<evidence type="ECO:0000313" key="1">
    <source>
        <dbReference type="EMBL" id="ARN23263.1"/>
    </source>
</evidence>
<dbReference type="STRING" id="946333.A4W93_27030"/>
<dbReference type="SMART" id="SM00267">
    <property type="entry name" value="GGDEF"/>
    <property type="match status" value="1"/>
</dbReference>
<dbReference type="CDD" id="cd01949">
    <property type="entry name" value="GGDEF"/>
    <property type="match status" value="1"/>
</dbReference>
<dbReference type="SUPFAM" id="SSF55073">
    <property type="entry name" value="Nucleotide cyclase"/>
    <property type="match status" value="1"/>
</dbReference>
<dbReference type="InterPro" id="IPR050469">
    <property type="entry name" value="Diguanylate_Cyclase"/>
</dbReference>
<protein>
    <submittedName>
        <fullName evidence="1">Uncharacterized protein</fullName>
    </submittedName>
</protein>
<dbReference type="EMBL" id="CP015118">
    <property type="protein sequence ID" value="ARN23263.1"/>
    <property type="molecule type" value="Genomic_DNA"/>
</dbReference>
<name>A0A1W6LGB8_9BURK</name>
<dbReference type="PANTHER" id="PTHR45138">
    <property type="entry name" value="REGULATORY COMPONENTS OF SENSORY TRANSDUCTION SYSTEM"/>
    <property type="match status" value="1"/>
</dbReference>
<accession>A0A1W6LGB8</accession>
<dbReference type="InterPro" id="IPR043128">
    <property type="entry name" value="Rev_trsase/Diguanyl_cyclase"/>
</dbReference>
<dbReference type="InterPro" id="IPR000160">
    <property type="entry name" value="GGDEF_dom"/>
</dbReference>
<dbReference type="RefSeq" id="WP_085753582.1">
    <property type="nucleotide sequence ID" value="NZ_BSPR01000017.1"/>
</dbReference>
<dbReference type="Proteomes" id="UP000193427">
    <property type="component" value="Chromosome"/>
</dbReference>
<dbReference type="Pfam" id="PF00990">
    <property type="entry name" value="GGDEF"/>
    <property type="match status" value="1"/>
</dbReference>